<dbReference type="GO" id="GO:0006367">
    <property type="term" value="P:transcription initiation at RNA polymerase II promoter"/>
    <property type="evidence" value="ECO:0007669"/>
    <property type="project" value="InterPro"/>
</dbReference>
<reference evidence="8" key="1">
    <citation type="submission" date="2012-03" db="EMBL/GenBank/DDBJ databases">
        <title>Complete genome of Caldisphaera lagunensis DSM 15908.</title>
        <authorList>
            <person name="Lucas S."/>
            <person name="Copeland A."/>
            <person name="Lapidus A."/>
            <person name="Glavina del Rio T."/>
            <person name="Dalin E."/>
            <person name="Tice H."/>
            <person name="Bruce D."/>
            <person name="Goodwin L."/>
            <person name="Pitluck S."/>
            <person name="Peters L."/>
            <person name="Mikhailova N."/>
            <person name="Teshima H."/>
            <person name="Kyrpides N."/>
            <person name="Mavromatis K."/>
            <person name="Ivanova N."/>
            <person name="Brettin T."/>
            <person name="Detter J.C."/>
            <person name="Han C."/>
            <person name="Larimer F."/>
            <person name="Land M."/>
            <person name="Hauser L."/>
            <person name="Markowitz V."/>
            <person name="Cheng J.-F."/>
            <person name="Hugenholtz P."/>
            <person name="Woyke T."/>
            <person name="Wu D."/>
            <person name="Spring S."/>
            <person name="Schroeder M."/>
            <person name="Brambilla E."/>
            <person name="Klenk H.-P."/>
            <person name="Eisen J.A."/>
        </authorList>
    </citation>
    <scope>NUCLEOTIDE SEQUENCE [LARGE SCALE GENOMIC DNA]</scope>
    <source>
        <strain evidence="8">DSM 15908 / JCM 11604 / IC-154</strain>
    </source>
</reference>
<dbReference type="GO" id="GO:0006355">
    <property type="term" value="P:regulation of DNA-templated transcription"/>
    <property type="evidence" value="ECO:0007669"/>
    <property type="project" value="InterPro"/>
</dbReference>
<dbReference type="RefSeq" id="WP_015232894.1">
    <property type="nucleotide sequence ID" value="NC_019791.1"/>
</dbReference>
<dbReference type="InterPro" id="IPR024550">
    <property type="entry name" value="TFIIEa/SarR/Rpc3_HTH_dom"/>
</dbReference>
<dbReference type="InterPro" id="IPR017919">
    <property type="entry name" value="TFIIE/TFIIEa_HTH"/>
</dbReference>
<keyword evidence="7" id="KW-0396">Initiation factor</keyword>
<evidence type="ECO:0000256" key="2">
    <source>
        <dbReference type="ARBA" id="ARBA00023125"/>
    </source>
</evidence>
<keyword evidence="5" id="KW-0175">Coiled coil</keyword>
<dbReference type="PIRSF" id="PIRSF006373">
    <property type="entry name" value="TF_E_archaea"/>
    <property type="match status" value="1"/>
</dbReference>
<keyword evidence="1 4" id="KW-0805">Transcription regulation</keyword>
<comment type="domain">
    <text evidence="4">The winged helix domain is involved in binding to DNA in the preinitiation complex.</text>
</comment>
<evidence type="ECO:0000256" key="4">
    <source>
        <dbReference type="HAMAP-Rule" id="MF_01909"/>
    </source>
</evidence>
<dbReference type="EMBL" id="CP003378">
    <property type="protein sequence ID" value="AFZ70997.1"/>
    <property type="molecule type" value="Genomic_DNA"/>
</dbReference>
<evidence type="ECO:0000256" key="3">
    <source>
        <dbReference type="ARBA" id="ARBA00023163"/>
    </source>
</evidence>
<keyword evidence="2 4" id="KW-0238">DNA-binding</keyword>
<gene>
    <name evidence="4" type="primary">tfe</name>
    <name evidence="7" type="ordered locus">Calag_1283</name>
</gene>
<evidence type="ECO:0000313" key="7">
    <source>
        <dbReference type="EMBL" id="AFZ70997.1"/>
    </source>
</evidence>
<dbReference type="PANTHER" id="PTHR13097">
    <property type="entry name" value="TRANSCRIPTION INITIATION FACTOR IIE, ALPHA SUBUNIT"/>
    <property type="match status" value="1"/>
</dbReference>
<keyword evidence="7" id="KW-0648">Protein biosynthesis</keyword>
<dbReference type="Proteomes" id="UP000010469">
    <property type="component" value="Chromosome"/>
</dbReference>
<evidence type="ECO:0000256" key="5">
    <source>
        <dbReference type="SAM" id="Coils"/>
    </source>
</evidence>
<dbReference type="HOGENOM" id="CLU_100097_0_0_2"/>
<dbReference type="GO" id="GO:0003677">
    <property type="term" value="F:DNA binding"/>
    <property type="evidence" value="ECO:0007669"/>
    <property type="project" value="UniProtKB-KW"/>
</dbReference>
<dbReference type="KEGG" id="clg:Calag_1283"/>
<sequence>MKENNNKEDSNSESQVNYINQLREFVRLLALKAETDDKMSSEILDILLKTDPERGISDEEIEGITGYRQSDVRKVLRLLYDARLATYRRGKHPETGATRYYWYIDMRSVGLAIIRRKKAVLEKLKSRLIYENNNEFYKCPKDNTRYTFDDAFEYDFICPKCGSMLELDTNEQYIDILKRRISLLEEEIKQDENKVFGS</sequence>
<dbReference type="InterPro" id="IPR016481">
    <property type="entry name" value="TF_E_archaea"/>
</dbReference>
<dbReference type="InterPro" id="IPR036390">
    <property type="entry name" value="WH_DNA-bd_sf"/>
</dbReference>
<proteinExistence type="inferred from homology"/>
<dbReference type="GeneID" id="14212543"/>
<protein>
    <recommendedName>
        <fullName evidence="4">Transcription factor E</fullName>
        <shortName evidence="4">TFE</shortName>
    </recommendedName>
    <alternativeName>
        <fullName evidence="4">TFIIE subunit alpha homolog</fullName>
    </alternativeName>
    <alternativeName>
        <fullName evidence="4">Transcription initiation factor TFIIE</fullName>
    </alternativeName>
</protein>
<dbReference type="InterPro" id="IPR036388">
    <property type="entry name" value="WH-like_DNA-bd_sf"/>
</dbReference>
<dbReference type="SMART" id="SM00531">
    <property type="entry name" value="TFIIE"/>
    <property type="match status" value="1"/>
</dbReference>
<dbReference type="eggNOG" id="arCOG04270">
    <property type="taxonomic scope" value="Archaea"/>
</dbReference>
<feature type="domain" description="HTH TFE/IIEalpha-type" evidence="6">
    <location>
        <begin position="22"/>
        <end position="110"/>
    </location>
</feature>
<dbReference type="InterPro" id="IPR002853">
    <property type="entry name" value="TFIIE_asu"/>
</dbReference>
<dbReference type="STRING" id="1056495.Calag_1283"/>
<dbReference type="SUPFAM" id="SSF46785">
    <property type="entry name" value="Winged helix' DNA-binding domain"/>
    <property type="match status" value="1"/>
</dbReference>
<name>L0ACX8_CALLD</name>
<keyword evidence="3 4" id="KW-0804">Transcription</keyword>
<comment type="subunit">
    <text evidence="4">Monomer. Interaction with RNA polymerase subunits RpoF and RpoE is necessary for Tfe stimulatory transcription activity. Able to interact with Tbp and RNA polymerase in the absence of DNA promoter. Interacts both with the preinitiation and elongation complexes.</text>
</comment>
<dbReference type="AlphaFoldDB" id="L0ACX8"/>
<keyword evidence="8" id="KW-1185">Reference proteome</keyword>
<dbReference type="GO" id="GO:0003743">
    <property type="term" value="F:translation initiation factor activity"/>
    <property type="evidence" value="ECO:0007669"/>
    <property type="project" value="UniProtKB-KW"/>
</dbReference>
<evidence type="ECO:0000313" key="8">
    <source>
        <dbReference type="Proteomes" id="UP000010469"/>
    </source>
</evidence>
<dbReference type="Pfam" id="PF02002">
    <property type="entry name" value="TFIIE_alpha"/>
    <property type="match status" value="1"/>
</dbReference>
<evidence type="ECO:0000259" key="6">
    <source>
        <dbReference type="PROSITE" id="PS51344"/>
    </source>
</evidence>
<organism evidence="7 8">
    <name type="scientific">Caldisphaera lagunensis (strain DSM 15908 / JCM 11604 / ANMR 0165 / IC-154)</name>
    <dbReference type="NCBI Taxonomy" id="1056495"/>
    <lineage>
        <taxon>Archaea</taxon>
        <taxon>Thermoproteota</taxon>
        <taxon>Thermoprotei</taxon>
        <taxon>Acidilobales</taxon>
        <taxon>Caldisphaeraceae</taxon>
        <taxon>Caldisphaera</taxon>
    </lineage>
</organism>
<dbReference type="Gene3D" id="1.10.10.10">
    <property type="entry name" value="Winged helix-like DNA-binding domain superfamily/Winged helix DNA-binding domain"/>
    <property type="match status" value="1"/>
</dbReference>
<dbReference type="InterPro" id="IPR039997">
    <property type="entry name" value="TFE"/>
</dbReference>
<comment type="function">
    <text evidence="4">Transcription factor that plays a role in the activation of archaeal genes transcribed by RNA polymerase. Facilitates transcription initiation by enhancing TATA-box recognition by TATA-box-binding protein (Tbp), and transcription factor B (Tfb) and RNA polymerase recruitment. Not absolutely required for transcription in vitro, but particularly important in cases where Tbp or Tfb function is not optimal. It dynamically alters the nucleic acid-binding properties of RNA polymerases by stabilizing the initiation complex and destabilizing elongation complexes. Seems to translocate with the RNA polymerase following initiation and acts by binding to the non template strand of the transcription bubble in elongation complexes.</text>
</comment>
<accession>L0ACX8</accession>
<evidence type="ECO:0000256" key="1">
    <source>
        <dbReference type="ARBA" id="ARBA00023015"/>
    </source>
</evidence>
<dbReference type="PANTHER" id="PTHR13097:SF7">
    <property type="entry name" value="GENERAL TRANSCRIPTION FACTOR IIE SUBUNIT 1"/>
    <property type="match status" value="1"/>
</dbReference>
<feature type="coiled-coil region" evidence="5">
    <location>
        <begin position="167"/>
        <end position="194"/>
    </location>
</feature>
<comment type="similarity">
    <text evidence="4">Belongs to the TFE family.</text>
</comment>
<dbReference type="InParanoid" id="L0ACX8"/>
<dbReference type="PROSITE" id="PS51344">
    <property type="entry name" value="HTH_TFE_IIE"/>
    <property type="match status" value="1"/>
</dbReference>
<dbReference type="HAMAP" id="MF_01909">
    <property type="entry name" value="TFE_arch"/>
    <property type="match status" value="1"/>
</dbReference>